<protein>
    <recommendedName>
        <fullName evidence="3">Stage III sporulation protein AH</fullName>
    </recommendedName>
</protein>
<dbReference type="InterPro" id="IPR024232">
    <property type="entry name" value="SpoIIIAH"/>
</dbReference>
<gene>
    <name evidence="1" type="ORF">EUBSIR_01469</name>
</gene>
<dbReference type="InterPro" id="IPR038503">
    <property type="entry name" value="SpoIIIAH_sf"/>
</dbReference>
<keyword evidence="2" id="KW-1185">Reference proteome</keyword>
<evidence type="ECO:0000313" key="2">
    <source>
        <dbReference type="Proteomes" id="UP000005326"/>
    </source>
</evidence>
<dbReference type="Gene3D" id="1.10.287.4300">
    <property type="entry name" value="Stage III sporulation protein AH-like"/>
    <property type="match status" value="1"/>
</dbReference>
<organism evidence="1 2">
    <name type="scientific">[Eubacterium] siraeum DSM 15702</name>
    <dbReference type="NCBI Taxonomy" id="428128"/>
    <lineage>
        <taxon>Bacteria</taxon>
        <taxon>Bacillati</taxon>
        <taxon>Bacillota</taxon>
        <taxon>Clostridia</taxon>
        <taxon>Eubacteriales</taxon>
        <taxon>Oscillospiraceae</taxon>
        <taxon>Oscillospiraceae incertae sedis</taxon>
    </lineage>
</organism>
<dbReference type="Proteomes" id="UP000005326">
    <property type="component" value="Unassembled WGS sequence"/>
</dbReference>
<evidence type="ECO:0008006" key="3">
    <source>
        <dbReference type="Google" id="ProtNLM"/>
    </source>
</evidence>
<reference evidence="1" key="1">
    <citation type="submission" date="2007-10" db="EMBL/GenBank/DDBJ databases">
        <authorList>
            <person name="Fulton L."/>
            <person name="Clifton S."/>
            <person name="Fulton B."/>
            <person name="Xu J."/>
            <person name="Minx P."/>
            <person name="Pepin K.H."/>
            <person name="Johnson M."/>
            <person name="Thiruvilangam P."/>
            <person name="Bhonagiri V."/>
            <person name="Nash W.E."/>
            <person name="Mardis E.R."/>
            <person name="Wilson R.K."/>
        </authorList>
    </citation>
    <scope>NUCLEOTIDE SEQUENCE [LARGE SCALE GENOMIC DNA]</scope>
    <source>
        <strain evidence="1">DSM 15702</strain>
    </source>
</reference>
<sequence length="213" mass="22895">MYYNISEVFIMKRPRINLILGKKHLVAAGLALVLAVGLYANFAIGSSADGKNVSGDNYGDTRLVSNEKSKTQADTDKDSDIVATAAKSDIRSDSASDSEEYFAKARIDKQASREEAKETLKSIYGGGDMTKDELAVVAQDAKQLTDLMEAENKIETTLKAQGFEDVLCYLSDNSANIIVKSSGLDTAQAAQIKSALLSEVEVAGENITIVEVQ</sequence>
<name>B0MNR2_9FIRM</name>
<evidence type="ECO:0000313" key="1">
    <source>
        <dbReference type="EMBL" id="EDS00774.1"/>
    </source>
</evidence>
<reference evidence="1" key="2">
    <citation type="submission" date="2014-06" db="EMBL/GenBank/DDBJ databases">
        <title>Draft genome sequence of Eubacterium siraeum (DSM 15702).</title>
        <authorList>
            <person name="Sudarsanam P."/>
            <person name="Ley R."/>
            <person name="Guruge J."/>
            <person name="Turnbaugh P.J."/>
            <person name="Mahowald M."/>
            <person name="Liep D."/>
            <person name="Gordon J."/>
        </authorList>
    </citation>
    <scope>NUCLEOTIDE SEQUENCE</scope>
    <source>
        <strain evidence="1">DSM 15702</strain>
    </source>
</reference>
<dbReference type="AlphaFoldDB" id="B0MNR2"/>
<comment type="caution">
    <text evidence="1">The sequence shown here is derived from an EMBL/GenBank/DDBJ whole genome shotgun (WGS) entry which is preliminary data.</text>
</comment>
<proteinExistence type="predicted"/>
<dbReference type="EMBL" id="ABCA03000046">
    <property type="protein sequence ID" value="EDS00774.1"/>
    <property type="molecule type" value="Genomic_DNA"/>
</dbReference>
<dbReference type="Pfam" id="PF12685">
    <property type="entry name" value="SpoIIIAH"/>
    <property type="match status" value="1"/>
</dbReference>
<accession>B0MNR2</accession>